<dbReference type="HOGENOM" id="CLU_023842_1_1_9"/>
<gene>
    <name evidence="2" type="ORF">ThesiDRAFT1_2142</name>
</gene>
<dbReference type="Proteomes" id="UP000005110">
    <property type="component" value="Chromosome"/>
</dbReference>
<feature type="domain" description="Helicase HerA central" evidence="1">
    <location>
        <begin position="236"/>
        <end position="404"/>
    </location>
</feature>
<protein>
    <submittedName>
        <fullName evidence="2">Putative ATPase</fullName>
    </submittedName>
</protein>
<dbReference type="SUPFAM" id="SSF52540">
    <property type="entry name" value="P-loop containing nucleoside triphosphate hydrolases"/>
    <property type="match status" value="1"/>
</dbReference>
<sequence>MNYNFENVRQTVIGTVEFVSPKEIKVLLDIDAPLNTSLNTGTPQLFPRINGYLLIPNELGAIIGIISWVGIEYSPYPKRKGYKDFDIVDLPFPLRKLSLSPLGILKGKENGNKMDYEIERGVYSYPSVGDIVVIPSQEQLRAIVQNKDRNARVKIGTSPLAANAPVYVDPDKLFGRHLAILGNTGSGKSCSVAGLIRWSLEAADKENKIRNPIEGDKPSIIEETDEAAITEQDRYLESITKKTNARFIIFDPNGEYGNCFDDIVNVKRYEVRIRDDSKAEQLKVPSWMWNSWEWASIAQATEKTQRPILRRALREIKNAGLVQNETESILFKNFLTSFKIRLINFQKKGAELSDFPGKQNYGEFLENIEKSLKTFDESKLDKNYKDTKGKITEKIKEILDEHKKNASNYYPAFSLQDVNPLLDILKNAEDEIGPLIPYEGPDEDSPVFFRNDDFLTHINQLAQETNQQQYLEFFIMRVRSLFTDKRIASVIGTETAKDFTLEQWLEDYIGNNEEKPSVTIIDLSLLPSEILYLVVSVMARIIFEAHYRYKKQNDKILPTVLVVDEAHNLIKRYETEDDNISAQRLCTQIFEKIAKEGRKFGVGLVISSQRPSELSQTVLSQCNTFLLHRIVNDRDQEMVKKLVPDTMGGIFNELSVLPSRKAILLGWAAPIPTMVEMNELKENHQPKSKDPDFWDVWVNKEERAINWSDIVVDWQQKANNKMQDGESDEEIDDIVNNEEINEFQTEFNEDKSF</sequence>
<dbReference type="InterPro" id="IPR002789">
    <property type="entry name" value="HerA_central"/>
</dbReference>
<evidence type="ECO:0000313" key="2">
    <source>
        <dbReference type="EMBL" id="EIW01000.1"/>
    </source>
</evidence>
<feature type="domain" description="Helicase HerA central" evidence="1">
    <location>
        <begin position="154"/>
        <end position="200"/>
    </location>
</feature>
<accession>I8R644</accession>
<dbReference type="InterPro" id="IPR008571">
    <property type="entry name" value="HerA-like"/>
</dbReference>
<dbReference type="InterPro" id="IPR027417">
    <property type="entry name" value="P-loop_NTPase"/>
</dbReference>
<dbReference type="Gene3D" id="3.40.50.300">
    <property type="entry name" value="P-loop containing nucleotide triphosphate hydrolases"/>
    <property type="match status" value="2"/>
</dbReference>
<dbReference type="AlphaFoldDB" id="I8R644"/>
<evidence type="ECO:0000313" key="3">
    <source>
        <dbReference type="Proteomes" id="UP000005110"/>
    </source>
</evidence>
<dbReference type="PANTHER" id="PTHR42957:SF1">
    <property type="entry name" value="HELICASE MJ1565-RELATED"/>
    <property type="match status" value="1"/>
</dbReference>
<dbReference type="PATRIC" id="fig|880478.3.peg.560"/>
<evidence type="ECO:0000259" key="1">
    <source>
        <dbReference type="Pfam" id="PF01935"/>
    </source>
</evidence>
<name>I8R644_9THEO</name>
<dbReference type="EMBL" id="CM001486">
    <property type="protein sequence ID" value="EIW01000.1"/>
    <property type="molecule type" value="Genomic_DNA"/>
</dbReference>
<organism evidence="2 3">
    <name type="scientific">Thermoanaerobacter siderophilus SR4</name>
    <dbReference type="NCBI Taxonomy" id="880478"/>
    <lineage>
        <taxon>Bacteria</taxon>
        <taxon>Bacillati</taxon>
        <taxon>Bacillota</taxon>
        <taxon>Clostridia</taxon>
        <taxon>Thermoanaerobacterales</taxon>
        <taxon>Thermoanaerobacteraceae</taxon>
        <taxon>Thermoanaerobacter</taxon>
    </lineage>
</organism>
<dbReference type="PANTHER" id="PTHR42957">
    <property type="entry name" value="HELICASE MJ1565-RELATED"/>
    <property type="match status" value="1"/>
</dbReference>
<dbReference type="RefSeq" id="WP_006570340.1">
    <property type="nucleotide sequence ID" value="NZ_CM001486.1"/>
</dbReference>
<dbReference type="Pfam" id="PF01935">
    <property type="entry name" value="DUF87"/>
    <property type="match status" value="2"/>
</dbReference>
<reference evidence="2 3" key="1">
    <citation type="submission" date="2012-02" db="EMBL/GenBank/DDBJ databases">
        <title>Improved High-Quality Draft sequence of Thermoanaerobacter siderophilus SR4.</title>
        <authorList>
            <consortium name="US DOE Joint Genome Institute"/>
            <person name="Lucas S."/>
            <person name="Han J."/>
            <person name="Lapidus A."/>
            <person name="Cheng J.-F."/>
            <person name="Goodwin L."/>
            <person name="Pitluck S."/>
            <person name="Peters L."/>
            <person name="Detter J.C."/>
            <person name="Han C."/>
            <person name="Tapia R."/>
            <person name="Land M."/>
            <person name="Hauser L."/>
            <person name="Kyrpides N."/>
            <person name="Ivanova N."/>
            <person name="Pagani I."/>
            <person name="Hemme C."/>
            <person name="Woyke T."/>
        </authorList>
    </citation>
    <scope>NUCLEOTIDE SEQUENCE [LARGE SCALE GENOMIC DNA]</scope>
    <source>
        <strain evidence="2 3">SR4</strain>
    </source>
</reference>
<keyword evidence="3" id="KW-1185">Reference proteome</keyword>
<proteinExistence type="predicted"/>